<feature type="compositionally biased region" description="Basic and acidic residues" evidence="1">
    <location>
        <begin position="240"/>
        <end position="256"/>
    </location>
</feature>
<evidence type="ECO:0000256" key="1">
    <source>
        <dbReference type="SAM" id="MobiDB-lite"/>
    </source>
</evidence>
<organism evidence="2 3">
    <name type="scientific">Elysia chlorotica</name>
    <name type="common">Eastern emerald elysia</name>
    <name type="synonym">Sea slug</name>
    <dbReference type="NCBI Taxonomy" id="188477"/>
    <lineage>
        <taxon>Eukaryota</taxon>
        <taxon>Metazoa</taxon>
        <taxon>Spiralia</taxon>
        <taxon>Lophotrochozoa</taxon>
        <taxon>Mollusca</taxon>
        <taxon>Gastropoda</taxon>
        <taxon>Heterobranchia</taxon>
        <taxon>Euthyneura</taxon>
        <taxon>Panpulmonata</taxon>
        <taxon>Sacoglossa</taxon>
        <taxon>Placobranchoidea</taxon>
        <taxon>Plakobranchidae</taxon>
        <taxon>Elysia</taxon>
    </lineage>
</organism>
<protein>
    <submittedName>
        <fullName evidence="2">Uncharacterized protein</fullName>
    </submittedName>
</protein>
<accession>A0A3S1BYA5</accession>
<name>A0A3S1BYA5_ELYCH</name>
<evidence type="ECO:0000313" key="2">
    <source>
        <dbReference type="EMBL" id="RUS91887.1"/>
    </source>
</evidence>
<proteinExistence type="predicted"/>
<dbReference type="EMBL" id="RQTK01000004">
    <property type="protein sequence ID" value="RUS91887.1"/>
    <property type="molecule type" value="Genomic_DNA"/>
</dbReference>
<feature type="compositionally biased region" description="Low complexity" evidence="1">
    <location>
        <begin position="175"/>
        <end position="189"/>
    </location>
</feature>
<reference evidence="2 3" key="1">
    <citation type="submission" date="2019-01" db="EMBL/GenBank/DDBJ databases">
        <title>A draft genome assembly of the solar-powered sea slug Elysia chlorotica.</title>
        <authorList>
            <person name="Cai H."/>
            <person name="Li Q."/>
            <person name="Fang X."/>
            <person name="Li J."/>
            <person name="Curtis N.E."/>
            <person name="Altenburger A."/>
            <person name="Shibata T."/>
            <person name="Feng M."/>
            <person name="Maeda T."/>
            <person name="Schwartz J.A."/>
            <person name="Shigenobu S."/>
            <person name="Lundholm N."/>
            <person name="Nishiyama T."/>
            <person name="Yang H."/>
            <person name="Hasebe M."/>
            <person name="Li S."/>
            <person name="Pierce S.K."/>
            <person name="Wang J."/>
        </authorList>
    </citation>
    <scope>NUCLEOTIDE SEQUENCE [LARGE SCALE GENOMIC DNA]</scope>
    <source>
        <strain evidence="2">EC2010</strain>
        <tissue evidence="2">Whole organism of an adult</tissue>
    </source>
</reference>
<feature type="region of interest" description="Disordered" evidence="1">
    <location>
        <begin position="138"/>
        <end position="274"/>
    </location>
</feature>
<dbReference type="Proteomes" id="UP000271974">
    <property type="component" value="Unassembled WGS sequence"/>
</dbReference>
<dbReference type="OrthoDB" id="6158669at2759"/>
<sequence length="274" mass="30672">MGEDTQSQSRVVFHENSRAQNYRCKPNNAVKSFYVKRLSAYSYVNPENPAHSYNLRSIGTKDTNSFEIEAGMDHVVVPLADVIALLSEKADPRGLSVRQIREILVQSKKISDKVTDAHVRDALKKGIKERRIKKLDFGGRGDGRCKSRSRASISSSGSDMEDEEKRNRACVREMGSASFSRSDSSASWDSRSRSGDRKSGRKRRRTGSQATCVKKESSSRRSRSRMGASSLCHAGSGRTKSRDMCQHARRDSDSGTRGKHSHRSRHEAYQPDTL</sequence>
<evidence type="ECO:0000313" key="3">
    <source>
        <dbReference type="Proteomes" id="UP000271974"/>
    </source>
</evidence>
<keyword evidence="3" id="KW-1185">Reference proteome</keyword>
<comment type="caution">
    <text evidence="2">The sequence shown here is derived from an EMBL/GenBank/DDBJ whole genome shotgun (WGS) entry which is preliminary data.</text>
</comment>
<dbReference type="AlphaFoldDB" id="A0A3S1BYA5"/>
<gene>
    <name evidence="2" type="ORF">EGW08_000289</name>
</gene>